<accession>A0A1W2WEK4</accession>
<dbReference type="Proteomes" id="UP000008144">
    <property type="component" value="Chromosome 10"/>
</dbReference>
<accession>F6VKL4</accession>
<gene>
    <name evidence="3" type="primary">LOC100178296</name>
</gene>
<dbReference type="EMBL" id="EAAA01000460">
    <property type="status" value="NOT_ANNOTATED_CDS"/>
    <property type="molecule type" value="Genomic_DNA"/>
</dbReference>
<dbReference type="RefSeq" id="XP_002126208.1">
    <property type="nucleotide sequence ID" value="XM_002126172.4"/>
</dbReference>
<reference evidence="4" key="1">
    <citation type="journal article" date="2002" name="Science">
        <title>The draft genome of Ciona intestinalis: insights into chordate and vertebrate origins.</title>
        <authorList>
            <person name="Dehal P."/>
            <person name="Satou Y."/>
            <person name="Campbell R.K."/>
            <person name="Chapman J."/>
            <person name="Degnan B."/>
            <person name="De Tomaso A."/>
            <person name="Davidson B."/>
            <person name="Di Gregorio A."/>
            <person name="Gelpke M."/>
            <person name="Goodstein D.M."/>
            <person name="Harafuji N."/>
            <person name="Hastings K.E."/>
            <person name="Ho I."/>
            <person name="Hotta K."/>
            <person name="Huang W."/>
            <person name="Kawashima T."/>
            <person name="Lemaire P."/>
            <person name="Martinez D."/>
            <person name="Meinertzhagen I.A."/>
            <person name="Necula S."/>
            <person name="Nonaka M."/>
            <person name="Putnam N."/>
            <person name="Rash S."/>
            <person name="Saiga H."/>
            <person name="Satake M."/>
            <person name="Terry A."/>
            <person name="Yamada L."/>
            <person name="Wang H.G."/>
            <person name="Awazu S."/>
            <person name="Azumi K."/>
            <person name="Boore J."/>
            <person name="Branno M."/>
            <person name="Chin-Bow S."/>
            <person name="DeSantis R."/>
            <person name="Doyle S."/>
            <person name="Francino P."/>
            <person name="Keys D.N."/>
            <person name="Haga S."/>
            <person name="Hayashi H."/>
            <person name="Hino K."/>
            <person name="Imai K.S."/>
            <person name="Inaba K."/>
            <person name="Kano S."/>
            <person name="Kobayashi K."/>
            <person name="Kobayashi M."/>
            <person name="Lee B.I."/>
            <person name="Makabe K.W."/>
            <person name="Manohar C."/>
            <person name="Matassi G."/>
            <person name="Medina M."/>
            <person name="Mochizuki Y."/>
            <person name="Mount S."/>
            <person name="Morishita T."/>
            <person name="Miura S."/>
            <person name="Nakayama A."/>
            <person name="Nishizaka S."/>
            <person name="Nomoto H."/>
            <person name="Ohta F."/>
            <person name="Oishi K."/>
            <person name="Rigoutsos I."/>
            <person name="Sano M."/>
            <person name="Sasaki A."/>
            <person name="Sasakura Y."/>
            <person name="Shoguchi E."/>
            <person name="Shin-i T."/>
            <person name="Spagnuolo A."/>
            <person name="Stainier D."/>
            <person name="Suzuki M.M."/>
            <person name="Tassy O."/>
            <person name="Takatori N."/>
            <person name="Tokuoka M."/>
            <person name="Yagi K."/>
            <person name="Yoshizaki F."/>
            <person name="Wada S."/>
            <person name="Zhang C."/>
            <person name="Hyatt P.D."/>
            <person name="Larimer F."/>
            <person name="Detter C."/>
            <person name="Doggett N."/>
            <person name="Glavina T."/>
            <person name="Hawkins T."/>
            <person name="Richardson P."/>
            <person name="Lucas S."/>
            <person name="Kohara Y."/>
            <person name="Levine M."/>
            <person name="Satoh N."/>
            <person name="Rokhsar D.S."/>
        </authorList>
    </citation>
    <scope>NUCLEOTIDE SEQUENCE [LARGE SCALE GENOMIC DNA]</scope>
</reference>
<dbReference type="PANTHER" id="PTHR31214">
    <property type="entry name" value="PROTEIN FAM221A-RELATED"/>
    <property type="match status" value="1"/>
</dbReference>
<evidence type="ECO:0000256" key="1">
    <source>
        <dbReference type="ARBA" id="ARBA00011026"/>
    </source>
</evidence>
<feature type="region of interest" description="Disordered" evidence="2">
    <location>
        <begin position="283"/>
        <end position="324"/>
    </location>
</feature>
<dbReference type="AlphaFoldDB" id="F6VKL4"/>
<reference evidence="3" key="4">
    <citation type="submission" date="2025-09" db="UniProtKB">
        <authorList>
            <consortium name="Ensembl"/>
        </authorList>
    </citation>
    <scope>IDENTIFICATION</scope>
</reference>
<organism evidence="3 4">
    <name type="scientific">Ciona intestinalis</name>
    <name type="common">Transparent sea squirt</name>
    <name type="synonym">Ascidia intestinalis</name>
    <dbReference type="NCBI Taxonomy" id="7719"/>
    <lineage>
        <taxon>Eukaryota</taxon>
        <taxon>Metazoa</taxon>
        <taxon>Chordata</taxon>
        <taxon>Tunicata</taxon>
        <taxon>Ascidiacea</taxon>
        <taxon>Phlebobranchia</taxon>
        <taxon>Cionidae</taxon>
        <taxon>Ciona</taxon>
    </lineage>
</organism>
<proteinExistence type="inferred from homology"/>
<feature type="region of interest" description="Disordered" evidence="2">
    <location>
        <begin position="1"/>
        <end position="63"/>
    </location>
</feature>
<feature type="compositionally biased region" description="Polar residues" evidence="2">
    <location>
        <begin position="286"/>
        <end position="308"/>
    </location>
</feature>
<dbReference type="InterPro" id="IPR026755">
    <property type="entry name" value="Fam221a/b"/>
</dbReference>
<comment type="similarity">
    <text evidence="1">Belongs to the FAM221 family.</text>
</comment>
<dbReference type="InParanoid" id="F6VKL4"/>
<evidence type="ECO:0000313" key="3">
    <source>
        <dbReference type="Ensembl" id="ENSCINP00000026801.2"/>
    </source>
</evidence>
<dbReference type="PANTHER" id="PTHR31214:SF3">
    <property type="entry name" value="PROTEIN FAM221B"/>
    <property type="match status" value="1"/>
</dbReference>
<dbReference type="OMA" id="EFTWDCI"/>
<keyword evidence="4" id="KW-1185">Reference proteome</keyword>
<dbReference type="Pfam" id="PF14753">
    <property type="entry name" value="FAM221"/>
    <property type="match status" value="2"/>
</dbReference>
<evidence type="ECO:0000256" key="2">
    <source>
        <dbReference type="SAM" id="MobiDB-lite"/>
    </source>
</evidence>
<protein>
    <submittedName>
        <fullName evidence="3">Protein FAM221B</fullName>
    </submittedName>
</protein>
<evidence type="ECO:0000313" key="4">
    <source>
        <dbReference type="Proteomes" id="UP000008144"/>
    </source>
</evidence>
<sequence length="324" mass="35947">MAEKEDKNFPKSSNTDDGIKKTLPGEDAPSTSGIKLGEGLEGANNKTVAKQQKGRAGFSGGKVKVAGRGGTIRPIVPAEKAELVSVANAMHGKKFGKRLKKLFQPETNAAIKAVESGIYIGWRCPEFTWDCIRVGEESLCFCGHKLHEHRHYNGPKSQAPCSINECQCRAFAFIPSRPEDVGEFWLQRRRNFDPSTWKAKCRCKHPHTEHSVIGLRSCKTCRCAQFESNFLCSACDQHWEKHETFIDTEATRVEKGLPYGEEYLPFAEIPQLRNMALTGKSDDSGQFKSITNGGLQIQPSKPADNNTPVPFGYHKSNADPFGMK</sequence>
<dbReference type="GeneTree" id="ENSGT00770000120611"/>
<dbReference type="OrthoDB" id="196393at2759"/>
<dbReference type="Ensembl" id="ENSCINT00000027047.2">
    <property type="protein sequence ID" value="ENSCINP00000026801.2"/>
    <property type="gene ID" value="ENSCING00000014945.2"/>
</dbReference>
<reference evidence="3" key="2">
    <citation type="journal article" date="2008" name="Genome Biol.">
        <title>Improved genome assembly and evidence-based global gene model set for the chordate Ciona intestinalis: new insight into intron and operon populations.</title>
        <authorList>
            <person name="Satou Y."/>
            <person name="Mineta K."/>
            <person name="Ogasawara M."/>
            <person name="Sasakura Y."/>
            <person name="Shoguchi E."/>
            <person name="Ueno K."/>
            <person name="Yamada L."/>
            <person name="Matsumoto J."/>
            <person name="Wasserscheid J."/>
            <person name="Dewar K."/>
            <person name="Wiley G.B."/>
            <person name="Macmil S.L."/>
            <person name="Roe B.A."/>
            <person name="Zeller R.W."/>
            <person name="Hastings K.E."/>
            <person name="Lemaire P."/>
            <person name="Lindquist E."/>
            <person name="Endo T."/>
            <person name="Hotta K."/>
            <person name="Inaba K."/>
        </authorList>
    </citation>
    <scope>NUCLEOTIDE SEQUENCE [LARGE SCALE GENOMIC DNA]</scope>
    <source>
        <strain evidence="3">wild type</strain>
    </source>
</reference>
<name>F6VKL4_CIOIN</name>
<dbReference type="GeneID" id="100178296"/>
<reference evidence="3" key="3">
    <citation type="submission" date="2025-08" db="UniProtKB">
        <authorList>
            <consortium name="Ensembl"/>
        </authorList>
    </citation>
    <scope>IDENTIFICATION</scope>
</reference>
<dbReference type="HOGENOM" id="CLU_074362_0_0_1"/>
<dbReference type="KEGG" id="cin:100178296"/>